<dbReference type="Pfam" id="PF03817">
    <property type="entry name" value="MadL"/>
    <property type="match status" value="1"/>
</dbReference>
<evidence type="ECO:0000256" key="1">
    <source>
        <dbReference type="SAM" id="Phobius"/>
    </source>
</evidence>
<evidence type="ECO:0000313" key="2">
    <source>
        <dbReference type="EMBL" id="MDO6414448.1"/>
    </source>
</evidence>
<feature type="transmembrane region" description="Helical" evidence="1">
    <location>
        <begin position="30"/>
        <end position="51"/>
    </location>
</feature>
<feature type="transmembrane region" description="Helical" evidence="1">
    <location>
        <begin position="63"/>
        <end position="81"/>
    </location>
</feature>
<reference evidence="2" key="1">
    <citation type="submission" date="2023-07" db="EMBL/GenBank/DDBJ databases">
        <authorList>
            <person name="Kim M."/>
        </authorList>
    </citation>
    <scope>NUCLEOTIDE SEQUENCE</scope>
    <source>
        <strain evidence="2">BIUV-7</strain>
    </source>
</reference>
<evidence type="ECO:0000313" key="3">
    <source>
        <dbReference type="Proteomes" id="UP001169764"/>
    </source>
</evidence>
<keyword evidence="1" id="KW-0812">Transmembrane</keyword>
<dbReference type="RefSeq" id="WP_303541610.1">
    <property type="nucleotide sequence ID" value="NZ_JAUOTP010000003.1"/>
</dbReference>
<name>A0ABT8Y9D1_9SPHN</name>
<organism evidence="2 3">
    <name type="scientific">Sphingomonas natans</name>
    <dbReference type="NCBI Taxonomy" id="3063330"/>
    <lineage>
        <taxon>Bacteria</taxon>
        <taxon>Pseudomonadati</taxon>
        <taxon>Pseudomonadota</taxon>
        <taxon>Alphaproteobacteria</taxon>
        <taxon>Sphingomonadales</taxon>
        <taxon>Sphingomonadaceae</taxon>
        <taxon>Sphingomonas</taxon>
    </lineage>
</organism>
<gene>
    <name evidence="2" type="primary">madL</name>
    <name evidence="2" type="ORF">Q4F19_08660</name>
</gene>
<keyword evidence="1" id="KW-0472">Membrane</keyword>
<sequence length="144" mass="14690">MTISGVALLALCSLLGQILGEMLGYVLGVKANVGGVGIAMLLLIIARLWLARRGLLSDGVNRGVFLWGSLYIPIVVAMAAQQDVVAAIQGGPLVLAGGAGVVVLCFAMVAVLGRLAGRGETIDEIEARERAAAGIVDPSVRPTA</sequence>
<accession>A0ABT8Y9D1</accession>
<keyword evidence="1" id="KW-1133">Transmembrane helix</keyword>
<dbReference type="InterPro" id="IPR004690">
    <property type="entry name" value="Maln_transptMadL"/>
</dbReference>
<dbReference type="NCBIfam" id="TIGR00807">
    <property type="entry name" value="malonate_madL"/>
    <property type="match status" value="1"/>
</dbReference>
<dbReference type="EMBL" id="JAUOTP010000003">
    <property type="protein sequence ID" value="MDO6414448.1"/>
    <property type="molecule type" value="Genomic_DNA"/>
</dbReference>
<protein>
    <submittedName>
        <fullName evidence="2">Malonate transporter subunit MadL</fullName>
    </submittedName>
</protein>
<feature type="transmembrane region" description="Helical" evidence="1">
    <location>
        <begin position="93"/>
        <end position="112"/>
    </location>
</feature>
<dbReference type="Proteomes" id="UP001169764">
    <property type="component" value="Unassembled WGS sequence"/>
</dbReference>
<keyword evidence="3" id="KW-1185">Reference proteome</keyword>
<proteinExistence type="predicted"/>
<comment type="caution">
    <text evidence="2">The sequence shown here is derived from an EMBL/GenBank/DDBJ whole genome shotgun (WGS) entry which is preliminary data.</text>
</comment>